<evidence type="ECO:0000313" key="3">
    <source>
        <dbReference type="Proteomes" id="UP001596473"/>
    </source>
</evidence>
<keyword evidence="1" id="KW-0732">Signal</keyword>
<gene>
    <name evidence="2" type="ORF">ACFQNF_15915</name>
</gene>
<evidence type="ECO:0000256" key="1">
    <source>
        <dbReference type="SAM" id="SignalP"/>
    </source>
</evidence>
<organism evidence="2 3">
    <name type="scientific">Iodobacter arcticus</name>
    <dbReference type="NCBI Taxonomy" id="590593"/>
    <lineage>
        <taxon>Bacteria</taxon>
        <taxon>Pseudomonadati</taxon>
        <taxon>Pseudomonadota</taxon>
        <taxon>Betaproteobacteria</taxon>
        <taxon>Neisseriales</taxon>
        <taxon>Chitinibacteraceae</taxon>
        <taxon>Iodobacter</taxon>
    </lineage>
</organism>
<sequence>MHKKNIAMIALSLLANACSTIPADNKQYAEMEEKEYVTGSNIPRKDRGGSTVKVYDKELLRELQDRPAISPNTN</sequence>
<comment type="caution">
    <text evidence="2">The sequence shown here is derived from an EMBL/GenBank/DDBJ whole genome shotgun (WGS) entry which is preliminary data.</text>
</comment>
<reference evidence="3" key="1">
    <citation type="journal article" date="2019" name="Int. J. Syst. Evol. Microbiol.">
        <title>The Global Catalogue of Microorganisms (GCM) 10K type strain sequencing project: providing services to taxonomists for standard genome sequencing and annotation.</title>
        <authorList>
            <consortium name="The Broad Institute Genomics Platform"/>
            <consortium name="The Broad Institute Genome Sequencing Center for Infectious Disease"/>
            <person name="Wu L."/>
            <person name="Ma J."/>
        </authorList>
    </citation>
    <scope>NUCLEOTIDE SEQUENCE [LARGE SCALE GENOMIC DNA]</scope>
    <source>
        <strain evidence="3">CCUG 62945</strain>
    </source>
</reference>
<dbReference type="Proteomes" id="UP001596473">
    <property type="component" value="Unassembled WGS sequence"/>
</dbReference>
<feature type="chain" id="PRO_5045928962" description="Lipoprotein" evidence="1">
    <location>
        <begin position="24"/>
        <end position="74"/>
    </location>
</feature>
<evidence type="ECO:0000313" key="2">
    <source>
        <dbReference type="EMBL" id="MFC7421351.1"/>
    </source>
</evidence>
<dbReference type="EMBL" id="JBHTBQ010000033">
    <property type="protein sequence ID" value="MFC7421351.1"/>
    <property type="molecule type" value="Genomic_DNA"/>
</dbReference>
<feature type="signal peptide" evidence="1">
    <location>
        <begin position="1"/>
        <end position="23"/>
    </location>
</feature>
<name>A0ABW2R0A1_9NEIS</name>
<dbReference type="RefSeq" id="WP_380188908.1">
    <property type="nucleotide sequence ID" value="NZ_JBHTBQ010000033.1"/>
</dbReference>
<keyword evidence="3" id="KW-1185">Reference proteome</keyword>
<protein>
    <recommendedName>
        <fullName evidence="4">Lipoprotein</fullName>
    </recommendedName>
</protein>
<accession>A0ABW2R0A1</accession>
<proteinExistence type="predicted"/>
<evidence type="ECO:0008006" key="4">
    <source>
        <dbReference type="Google" id="ProtNLM"/>
    </source>
</evidence>